<dbReference type="EMBL" id="FUYS01000025">
    <property type="protein sequence ID" value="SKB99942.1"/>
    <property type="molecule type" value="Genomic_DNA"/>
</dbReference>
<dbReference type="Pfam" id="PF13229">
    <property type="entry name" value="Beta_helix"/>
    <property type="match status" value="1"/>
</dbReference>
<dbReference type="STRING" id="623280.SAMN05660226_04192"/>
<feature type="domain" description="Right handed beta helix" evidence="1">
    <location>
        <begin position="341"/>
        <end position="476"/>
    </location>
</feature>
<keyword evidence="4" id="KW-1185">Reference proteome</keyword>
<dbReference type="SMART" id="SM00710">
    <property type="entry name" value="PbH1"/>
    <property type="match status" value="7"/>
</dbReference>
<dbReference type="RefSeq" id="WP_079718790.1">
    <property type="nucleotide sequence ID" value="NZ_FUYS01000025.1"/>
</dbReference>
<name>A0A1T5FUY3_9SPHI</name>
<dbReference type="PANTHER" id="PTHR36453:SF1">
    <property type="entry name" value="RIGHT HANDED BETA HELIX DOMAIN-CONTAINING PROTEIN"/>
    <property type="match status" value="1"/>
</dbReference>
<evidence type="ECO:0000259" key="1">
    <source>
        <dbReference type="Pfam" id="PF13229"/>
    </source>
</evidence>
<dbReference type="Pfam" id="PF21231">
    <property type="entry name" value="GH141_M"/>
    <property type="match status" value="1"/>
</dbReference>
<dbReference type="OrthoDB" id="9808066at2"/>
<dbReference type="InterPro" id="IPR048482">
    <property type="entry name" value="GH141_ins"/>
</dbReference>
<evidence type="ECO:0000259" key="2">
    <source>
        <dbReference type="Pfam" id="PF21231"/>
    </source>
</evidence>
<dbReference type="Gene3D" id="2.160.20.10">
    <property type="entry name" value="Single-stranded right-handed beta-helix, Pectin lyase-like"/>
    <property type="match status" value="2"/>
</dbReference>
<protein>
    <submittedName>
        <fullName evidence="3">Right handed beta helix region</fullName>
    </submittedName>
</protein>
<dbReference type="SUPFAM" id="SSF51126">
    <property type="entry name" value="Pectin lyase-like"/>
    <property type="match status" value="1"/>
</dbReference>
<dbReference type="Proteomes" id="UP000190541">
    <property type="component" value="Unassembled WGS sequence"/>
</dbReference>
<evidence type="ECO:0000313" key="4">
    <source>
        <dbReference type="Proteomes" id="UP000190541"/>
    </source>
</evidence>
<dbReference type="InterPro" id="IPR039448">
    <property type="entry name" value="Beta_helix"/>
</dbReference>
<sequence length="709" mass="79084">MVKHPGIALFLYLIGAAQVTLSAEKLYVAPHGDDGNPGTYAKPLASLAGAQYRIRQISVQNSKKDTIYVHMLPGTYYLSNPLVVTPTDGGTIDAPVIYTAADETSKPRLHGGIKLDRFEAISPTLWRVHIPQVTQLGLRFEQLYINGQRRVRARTPNEGYFFKVDSVKQIAFSGRSQTGLFVNKRIVPSPSAQNTIKQLLNDTVDGALAVFHQKWTIAKEFVHYADPHGNIHVIGKEMPSWNTMDSKTRFYIENHPHALDAPGEWFLANDGYLYYIPIPGESITHTEAVVPTIDKFIIIQGEKQNPVKHLIFKNLIFSVSGSHTPKEGIPLGQAANAVDAAITVEHANNITFTNCEISNTATYALWFKAGSHKNVVSQCHFHDLGAGGIKIGTTNLPADTVELVRHITVDNNIIQHGGYTYADGVGIAIFHASDNKISHNDIADFRYSGISVGWTWGYGESPAKRNQIVHNHIHHLGWAELSDMGGIYTLGPSEGTVIANNVIHHVFAFDYGGWGIYTDEGTSHILIENNLVYRCSNAGYMHHYGRDNTIRNNIFALNIESQLQLGKAEDHRSFTFTGNIVYVDSGSVFNSTWHSDEGLKAVTTFDRNCYWGISSLENAYHGMDFAAWNARGQDRSSVIADPMFSDPKQGNFHLKSAQVARRIGFEWFDYTQSGVYGEPSWISKAQFSKQMTDQFEQYVRKNDEFFAYF</sequence>
<dbReference type="PANTHER" id="PTHR36453">
    <property type="entry name" value="SECRETED PROTEIN-RELATED"/>
    <property type="match status" value="1"/>
</dbReference>
<organism evidence="3 4">
    <name type="scientific">Parapedobacter luteus</name>
    <dbReference type="NCBI Taxonomy" id="623280"/>
    <lineage>
        <taxon>Bacteria</taxon>
        <taxon>Pseudomonadati</taxon>
        <taxon>Bacteroidota</taxon>
        <taxon>Sphingobacteriia</taxon>
        <taxon>Sphingobacteriales</taxon>
        <taxon>Sphingobacteriaceae</taxon>
        <taxon>Parapedobacter</taxon>
    </lineage>
</organism>
<proteinExistence type="predicted"/>
<dbReference type="InterPro" id="IPR012334">
    <property type="entry name" value="Pectin_lyas_fold"/>
</dbReference>
<dbReference type="InterPro" id="IPR011050">
    <property type="entry name" value="Pectin_lyase_fold/virulence"/>
</dbReference>
<dbReference type="InterPro" id="IPR006626">
    <property type="entry name" value="PbH1"/>
</dbReference>
<gene>
    <name evidence="3" type="ORF">SAMN05660226_04192</name>
</gene>
<accession>A0A1T5FUY3</accession>
<dbReference type="AlphaFoldDB" id="A0A1T5FUY3"/>
<reference evidence="3 4" key="1">
    <citation type="submission" date="2017-02" db="EMBL/GenBank/DDBJ databases">
        <authorList>
            <person name="Peterson S.W."/>
        </authorList>
    </citation>
    <scope>NUCLEOTIDE SEQUENCE [LARGE SCALE GENOMIC DNA]</scope>
    <source>
        <strain evidence="3 4">DSM 22899</strain>
    </source>
</reference>
<feature type="domain" description="GH141-like insertion" evidence="2">
    <location>
        <begin position="125"/>
        <end position="277"/>
    </location>
</feature>
<evidence type="ECO:0000313" key="3">
    <source>
        <dbReference type="EMBL" id="SKB99942.1"/>
    </source>
</evidence>